<keyword evidence="2" id="KW-1185">Reference proteome</keyword>
<accession>Q8TVQ3</accession>
<dbReference type="GO" id="GO:0016787">
    <property type="term" value="F:hydrolase activity"/>
    <property type="evidence" value="ECO:0007669"/>
    <property type="project" value="UniProtKB-KW"/>
</dbReference>
<dbReference type="GeneID" id="1477930"/>
<keyword evidence="1" id="KW-0378">Hydrolase</keyword>
<dbReference type="AlphaFoldDB" id="Q8TVQ3"/>
<evidence type="ECO:0000313" key="1">
    <source>
        <dbReference type="EMBL" id="AAM02548.1"/>
    </source>
</evidence>
<gene>
    <name evidence="1" type="ordered locus">MK1335</name>
</gene>
<dbReference type="PaxDb" id="190192-MK1335"/>
<proteinExistence type="predicted"/>
<sequence>MTPWPLPREIEEIVRELPPGAYVASARVEGVPEYDLLSDALRDALGRSSTSPYRVLVDRYLEEVDAPLVFQASNHFQLNHHARRALERLAGSVPVLVLNRGYLPAVECEDLTDELAGTDSAEVEAVFDDGRTVTLVEDPSRLLRALAVAGIGLLILRTTVDESVDFWALTALGLAGLAVSKLG</sequence>
<dbReference type="Proteomes" id="UP000001826">
    <property type="component" value="Chromosome"/>
</dbReference>
<dbReference type="EMBL" id="AE009439">
    <property type="protein sequence ID" value="AAM02548.1"/>
    <property type="molecule type" value="Genomic_DNA"/>
</dbReference>
<dbReference type="RefSeq" id="WP_011019703.1">
    <property type="nucleotide sequence ID" value="NC_003551.1"/>
</dbReference>
<evidence type="ECO:0000313" key="2">
    <source>
        <dbReference type="Proteomes" id="UP000001826"/>
    </source>
</evidence>
<protein>
    <submittedName>
        <fullName evidence="1">Zn-dependent hydrolase</fullName>
    </submittedName>
</protein>
<dbReference type="OrthoDB" id="378627at2157"/>
<reference evidence="1 2" key="1">
    <citation type="journal article" date="2002" name="Proc. Natl. Acad. Sci. U.S.A.">
        <title>The complete genome of hyperthermophile Methanopyrus kandleri AV19 and monophyly of archaeal methanogens.</title>
        <authorList>
            <person name="Slesarev A.I."/>
            <person name="Mezhevaya K.V."/>
            <person name="Makarova K.S."/>
            <person name="Polushin N.N."/>
            <person name="Shcherbinina O.V."/>
            <person name="Shakhova V.V."/>
            <person name="Belova G.I."/>
            <person name="Aravind L."/>
            <person name="Natale D.A."/>
            <person name="Rogozin I.B."/>
            <person name="Tatusov R.L."/>
            <person name="Wolf Y.I."/>
            <person name="Stetter K.O."/>
            <person name="Malykh A.G."/>
            <person name="Koonin E.V."/>
            <person name="Kozyavkin S.A."/>
        </authorList>
    </citation>
    <scope>NUCLEOTIDE SEQUENCE [LARGE SCALE GENOMIC DNA]</scope>
    <source>
        <strain evidence="2">AV19 / DSM 6324 / JCM 9639 / NBRC 100938</strain>
    </source>
</reference>
<dbReference type="HOGENOM" id="CLU_1472099_0_0_2"/>
<dbReference type="EnsemblBacteria" id="AAM02548">
    <property type="protein sequence ID" value="AAM02548"/>
    <property type="gene ID" value="MK1335"/>
</dbReference>
<dbReference type="KEGG" id="mka:MK1335"/>
<organism evidence="1 2">
    <name type="scientific">Methanopyrus kandleri (strain AV19 / DSM 6324 / JCM 9639 / NBRC 100938)</name>
    <dbReference type="NCBI Taxonomy" id="190192"/>
    <lineage>
        <taxon>Archaea</taxon>
        <taxon>Methanobacteriati</taxon>
        <taxon>Methanobacteriota</taxon>
        <taxon>Methanomada group</taxon>
        <taxon>Methanopyri</taxon>
        <taxon>Methanopyrales</taxon>
        <taxon>Methanopyraceae</taxon>
        <taxon>Methanopyrus</taxon>
    </lineage>
</organism>
<dbReference type="InParanoid" id="Q8TVQ3"/>
<name>Q8TVQ3_METKA</name>